<feature type="domain" description="Glycosyl transferase 48" evidence="3">
    <location>
        <begin position="2"/>
        <end position="151"/>
    </location>
</feature>
<reference evidence="4" key="1">
    <citation type="submission" date="2020-12" db="EMBL/GenBank/DDBJ databases">
        <authorList>
            <person name="Iha C."/>
        </authorList>
    </citation>
    <scope>NUCLEOTIDE SEQUENCE</scope>
</reference>
<organism evidence="4 5">
    <name type="scientific">Ostreobium quekettii</name>
    <dbReference type="NCBI Taxonomy" id="121088"/>
    <lineage>
        <taxon>Eukaryota</taxon>
        <taxon>Viridiplantae</taxon>
        <taxon>Chlorophyta</taxon>
        <taxon>core chlorophytes</taxon>
        <taxon>Ulvophyceae</taxon>
        <taxon>TCBD clade</taxon>
        <taxon>Bryopsidales</taxon>
        <taxon>Ostreobineae</taxon>
        <taxon>Ostreobiaceae</taxon>
        <taxon>Ostreobium</taxon>
    </lineage>
</organism>
<protein>
    <recommendedName>
        <fullName evidence="3">Glycosyl transferase 48 domain-containing protein</fullName>
    </recommendedName>
</protein>
<feature type="transmembrane region" description="Helical" evidence="2">
    <location>
        <begin position="310"/>
        <end position="335"/>
    </location>
</feature>
<dbReference type="AlphaFoldDB" id="A0A8S1J730"/>
<evidence type="ECO:0000313" key="4">
    <source>
        <dbReference type="EMBL" id="CAD7702993.1"/>
    </source>
</evidence>
<dbReference type="PANTHER" id="PTHR12741">
    <property type="entry name" value="LYST-INTERACTING PROTEIN LIP5 DOPAMINE RESPONSIVE PROTEIN DRG-1"/>
    <property type="match status" value="1"/>
</dbReference>
<proteinExistence type="predicted"/>
<feature type="region of interest" description="Disordered" evidence="1">
    <location>
        <begin position="452"/>
        <end position="490"/>
    </location>
</feature>
<dbReference type="GO" id="GO:0003843">
    <property type="term" value="F:1,3-beta-D-glucan synthase activity"/>
    <property type="evidence" value="ECO:0007669"/>
    <property type="project" value="InterPro"/>
</dbReference>
<feature type="transmembrane region" description="Helical" evidence="2">
    <location>
        <begin position="57"/>
        <end position="75"/>
    </location>
</feature>
<dbReference type="GO" id="GO:0006075">
    <property type="term" value="P:(1-&gt;3)-beta-D-glucan biosynthetic process"/>
    <property type="evidence" value="ECO:0007669"/>
    <property type="project" value="InterPro"/>
</dbReference>
<feature type="non-terminal residue" evidence="4">
    <location>
        <position position="1"/>
    </location>
</feature>
<keyword evidence="2" id="KW-1133">Transmembrane helix</keyword>
<keyword evidence="2" id="KW-0472">Membrane</keyword>
<gene>
    <name evidence="4" type="ORF">OSTQU699_LOCUS8350</name>
</gene>
<name>A0A8S1J730_9CHLO</name>
<feature type="transmembrane region" description="Helical" evidence="2">
    <location>
        <begin position="202"/>
        <end position="222"/>
    </location>
</feature>
<dbReference type="OrthoDB" id="1880850at2759"/>
<feature type="transmembrane region" description="Helical" evidence="2">
    <location>
        <begin position="81"/>
        <end position="99"/>
    </location>
</feature>
<evidence type="ECO:0000313" key="5">
    <source>
        <dbReference type="Proteomes" id="UP000708148"/>
    </source>
</evidence>
<dbReference type="Pfam" id="PF02364">
    <property type="entry name" value="Glucan_synthase"/>
    <property type="match status" value="1"/>
</dbReference>
<keyword evidence="5" id="KW-1185">Reference proteome</keyword>
<evidence type="ECO:0000259" key="3">
    <source>
        <dbReference type="Pfam" id="PF02364"/>
    </source>
</evidence>
<feature type="transmembrane region" description="Helical" evidence="2">
    <location>
        <begin position="234"/>
        <end position="254"/>
    </location>
</feature>
<feature type="compositionally biased region" description="Basic and acidic residues" evidence="1">
    <location>
        <begin position="479"/>
        <end position="490"/>
    </location>
</feature>
<feature type="transmembrane region" description="Helical" evidence="2">
    <location>
        <begin position="274"/>
        <end position="290"/>
    </location>
</feature>
<dbReference type="GO" id="GO:0005886">
    <property type="term" value="C:plasma membrane"/>
    <property type="evidence" value="ECO:0007669"/>
    <property type="project" value="TreeGrafter"/>
</dbReference>
<dbReference type="GO" id="GO:0000148">
    <property type="term" value="C:1,3-beta-D-glucan synthase complex"/>
    <property type="evidence" value="ECO:0007669"/>
    <property type="project" value="InterPro"/>
</dbReference>
<evidence type="ECO:0000256" key="1">
    <source>
        <dbReference type="SAM" id="MobiDB-lite"/>
    </source>
</evidence>
<dbReference type="Proteomes" id="UP000708148">
    <property type="component" value="Unassembled WGS sequence"/>
</dbReference>
<dbReference type="EMBL" id="CAJHUC010002022">
    <property type="protein sequence ID" value="CAD7702993.1"/>
    <property type="molecule type" value="Genomic_DNA"/>
</dbReference>
<dbReference type="InterPro" id="IPR003440">
    <property type="entry name" value="Glyco_trans_48_dom"/>
</dbReference>
<comment type="caution">
    <text evidence="4">The sequence shown here is derived from an EMBL/GenBank/DDBJ whole genome shotgun (WGS) entry which is preliminary data.</text>
</comment>
<evidence type="ECO:0000256" key="2">
    <source>
        <dbReference type="SAM" id="Phobius"/>
    </source>
</evidence>
<sequence length="490" mass="54787">VISGSLAFFIFKQQTNASAFVEDMTYGGGRYVGTGRAFALMHNPFVSLYVRYARTHLYFAGTLILLCVMLAMLGIPGYGPATFGTWMVAVSLTTAPFWFNPMQFNMDVTKTDYKMWTRWMKGEEVDPDSKLTWHTWHEKMMGNIRNASGNLTDHWLNGASAIMYNLFTNGILAIAAVSNLKIDEQVDWTPIDEMDGEDIRKIFLWLAVTLTISFVGVLCVILQTCFSDRGQTRALRIFKIFPFLFFIVASLSLIQAPDFLRTSDGKNGFRNLLLIYYADLQIAIIVLEVLQRTNPDRAGIRHLVDQAYYLLDYSIGLILFGFLFLFSLLGVFQVFQNTLLFNVTFARSMNTKELADAIGVDRDLDRQEDAGGRAGESMTLRERLTRLMSRGFDATYIPGGTPHADVQKEGNFTTTRTLSNASRKFGTEGKMALGSGTLHSVGFATDDAEAEHGSDIISLRPIPQSAIGAQQEDQSEVGEVDRDAGRSHRQ</sequence>
<keyword evidence="2" id="KW-0812">Transmembrane</keyword>
<accession>A0A8S1J730</accession>
<feature type="transmembrane region" description="Helical" evidence="2">
    <location>
        <begin position="162"/>
        <end position="182"/>
    </location>
</feature>
<dbReference type="PANTHER" id="PTHR12741:SF48">
    <property type="entry name" value="1,3-BETA-GLUCAN SYNTHASE COMPONENT FKS1-RELATED"/>
    <property type="match status" value="1"/>
</dbReference>